<comment type="caution">
    <text evidence="1">The sequence shown here is derived from an EMBL/GenBank/DDBJ whole genome shotgun (WGS) entry which is preliminary data.</text>
</comment>
<proteinExistence type="predicted"/>
<accession>A0ABD2CWH6</accession>
<dbReference type="EMBL" id="JAYRBN010000027">
    <property type="protein sequence ID" value="KAL2749450.1"/>
    <property type="molecule type" value="Genomic_DNA"/>
</dbReference>
<evidence type="ECO:0000313" key="2">
    <source>
        <dbReference type="Proteomes" id="UP001607303"/>
    </source>
</evidence>
<keyword evidence="2" id="KW-1185">Reference proteome</keyword>
<name>A0ABD2CWH6_VESMC</name>
<gene>
    <name evidence="1" type="ORF">V1477_002390</name>
</gene>
<organism evidence="1 2">
    <name type="scientific">Vespula maculifrons</name>
    <name type="common">Eastern yellow jacket</name>
    <name type="synonym">Wasp</name>
    <dbReference type="NCBI Taxonomy" id="7453"/>
    <lineage>
        <taxon>Eukaryota</taxon>
        <taxon>Metazoa</taxon>
        <taxon>Ecdysozoa</taxon>
        <taxon>Arthropoda</taxon>
        <taxon>Hexapoda</taxon>
        <taxon>Insecta</taxon>
        <taxon>Pterygota</taxon>
        <taxon>Neoptera</taxon>
        <taxon>Endopterygota</taxon>
        <taxon>Hymenoptera</taxon>
        <taxon>Apocrita</taxon>
        <taxon>Aculeata</taxon>
        <taxon>Vespoidea</taxon>
        <taxon>Vespidae</taxon>
        <taxon>Vespinae</taxon>
        <taxon>Vespula</taxon>
    </lineage>
</organism>
<dbReference type="Proteomes" id="UP001607303">
    <property type="component" value="Unassembled WGS sequence"/>
</dbReference>
<dbReference type="AlphaFoldDB" id="A0ABD2CWH6"/>
<evidence type="ECO:0000313" key="1">
    <source>
        <dbReference type="EMBL" id="KAL2749450.1"/>
    </source>
</evidence>
<protein>
    <submittedName>
        <fullName evidence="1">Uncharacterized protein</fullName>
    </submittedName>
</protein>
<reference evidence="1 2" key="1">
    <citation type="journal article" date="2024" name="Ann. Entomol. Soc. Am.">
        <title>Genomic analyses of the southern and eastern yellowjacket wasps (Hymenoptera: Vespidae) reveal evolutionary signatures of social life.</title>
        <authorList>
            <person name="Catto M.A."/>
            <person name="Caine P.B."/>
            <person name="Orr S.E."/>
            <person name="Hunt B.G."/>
            <person name="Goodisman M.A.D."/>
        </authorList>
    </citation>
    <scope>NUCLEOTIDE SEQUENCE [LARGE SCALE GENOMIC DNA]</scope>
    <source>
        <strain evidence="1">232</strain>
        <tissue evidence="1">Head and thorax</tissue>
    </source>
</reference>
<sequence length="100" mass="12052">MIKRREEKETRREKKNLEDDLNLVVRLRLKRGRSRIDGDKERKFIDSSGINRLVRIPPDLGQETFFVAECYETRLKLQSFDPSTDRNFPWELPERYSDAH</sequence>